<comment type="caution">
    <text evidence="1">The sequence shown here is derived from an EMBL/GenBank/DDBJ whole genome shotgun (WGS) entry which is preliminary data.</text>
</comment>
<keyword evidence="2" id="KW-1185">Reference proteome</keyword>
<evidence type="ECO:0000313" key="2">
    <source>
        <dbReference type="Proteomes" id="UP000094622"/>
    </source>
</evidence>
<protein>
    <submittedName>
        <fullName evidence="1">Uncharacterized protein</fullName>
    </submittedName>
</protein>
<proteinExistence type="predicted"/>
<accession>A0A1E3GZT1</accession>
<reference evidence="1 2" key="1">
    <citation type="submission" date="2016-07" db="EMBL/GenBank/DDBJ databases">
        <title>Draft Genome Sequence of Methylobrevis pamukkalensis PK2.</title>
        <authorList>
            <person name="Vasilenko O.V."/>
            <person name="Doronina N.V."/>
            <person name="Shmareva M.N."/>
            <person name="Tarlachkov S.V."/>
            <person name="Mustakhimov I."/>
            <person name="Trotsenko Y.A."/>
        </authorList>
    </citation>
    <scope>NUCLEOTIDE SEQUENCE [LARGE SCALE GENOMIC DNA]</scope>
    <source>
        <strain evidence="1 2">PK2</strain>
    </source>
</reference>
<dbReference type="RefSeq" id="WP_069307574.1">
    <property type="nucleotide sequence ID" value="NZ_MCRJ01000085.1"/>
</dbReference>
<name>A0A1E3GZT1_9HYPH</name>
<organism evidence="1 2">
    <name type="scientific">Methylobrevis pamukkalensis</name>
    <dbReference type="NCBI Taxonomy" id="1439726"/>
    <lineage>
        <taxon>Bacteria</taxon>
        <taxon>Pseudomonadati</taxon>
        <taxon>Pseudomonadota</taxon>
        <taxon>Alphaproteobacteria</taxon>
        <taxon>Hyphomicrobiales</taxon>
        <taxon>Pleomorphomonadaceae</taxon>
        <taxon>Methylobrevis</taxon>
    </lineage>
</organism>
<evidence type="ECO:0000313" key="1">
    <source>
        <dbReference type="EMBL" id="ODN69560.1"/>
    </source>
</evidence>
<dbReference type="EMBL" id="MCRJ01000085">
    <property type="protein sequence ID" value="ODN69560.1"/>
    <property type="molecule type" value="Genomic_DNA"/>
</dbReference>
<dbReference type="OrthoDB" id="7596451at2"/>
<dbReference type="PATRIC" id="fig|1439726.3.peg.3311"/>
<dbReference type="Proteomes" id="UP000094622">
    <property type="component" value="Unassembled WGS sequence"/>
</dbReference>
<dbReference type="AlphaFoldDB" id="A0A1E3GZT1"/>
<gene>
    <name evidence="1" type="ORF">A6302_03154</name>
</gene>
<sequence>MATYDYLDLTAAAAEDDAHVLPLQQTAGQQPRGWTLAALMTWIRAKFAATPLAVAGGGTGAASARAAAAALGFWHTLGKSAGPLPSSPHTGTTAETVLATVAIPAGAMGPNGALRITSLWQYTNSGTDKTLRIRLGGLAGDVVADAVVSTTRTWTDLRVWRNQNSQSAQVGYRTAATNAIAATTTVDFATGSKDTSAAQDLVFTAELASGSANAQLIAYHVEVLYGA</sequence>